<dbReference type="EMBL" id="JBHSPW010000001">
    <property type="protein sequence ID" value="MFC5891794.1"/>
    <property type="molecule type" value="Genomic_DNA"/>
</dbReference>
<evidence type="ECO:0000313" key="3">
    <source>
        <dbReference type="Proteomes" id="UP001596241"/>
    </source>
</evidence>
<comment type="caution">
    <text evidence="2">The sequence shown here is derived from an EMBL/GenBank/DDBJ whole genome shotgun (WGS) entry which is preliminary data.</text>
</comment>
<keyword evidence="3" id="KW-1185">Reference proteome</keyword>
<evidence type="ECO:0000313" key="2">
    <source>
        <dbReference type="EMBL" id="MFC5891794.1"/>
    </source>
</evidence>
<sequence>MAEEDLDVFPRFGVARDLAVLIALLVYGPAHVVAEGVRDRVPGIGRSPDTRSGGERRNVPPPRQGVCGRLRLSLAELGVLLTHGVEVEPKAVQGVAAQLVVTLAQRVGVDQ</sequence>
<reference evidence="3" key="1">
    <citation type="journal article" date="2019" name="Int. J. Syst. Evol. Microbiol.">
        <title>The Global Catalogue of Microorganisms (GCM) 10K type strain sequencing project: providing services to taxonomists for standard genome sequencing and annotation.</title>
        <authorList>
            <consortium name="The Broad Institute Genomics Platform"/>
            <consortium name="The Broad Institute Genome Sequencing Center for Infectious Disease"/>
            <person name="Wu L."/>
            <person name="Ma J."/>
        </authorList>
    </citation>
    <scope>NUCLEOTIDE SEQUENCE [LARGE SCALE GENOMIC DNA]</scope>
    <source>
        <strain evidence="3">CGMCC 1.15809</strain>
    </source>
</reference>
<dbReference type="RefSeq" id="WP_345080845.1">
    <property type="nucleotide sequence ID" value="NZ_BAAAWG010000006.1"/>
</dbReference>
<gene>
    <name evidence="2" type="ORF">ACFP3M_03030</name>
</gene>
<evidence type="ECO:0000256" key="1">
    <source>
        <dbReference type="SAM" id="MobiDB-lite"/>
    </source>
</evidence>
<feature type="compositionally biased region" description="Basic and acidic residues" evidence="1">
    <location>
        <begin position="48"/>
        <end position="58"/>
    </location>
</feature>
<organism evidence="2 3">
    <name type="scientific">Streptomyces ramulosus</name>
    <dbReference type="NCBI Taxonomy" id="47762"/>
    <lineage>
        <taxon>Bacteria</taxon>
        <taxon>Bacillati</taxon>
        <taxon>Actinomycetota</taxon>
        <taxon>Actinomycetes</taxon>
        <taxon>Kitasatosporales</taxon>
        <taxon>Streptomycetaceae</taxon>
        <taxon>Streptomyces</taxon>
    </lineage>
</organism>
<name>A0ABW1FD70_9ACTN</name>
<protein>
    <submittedName>
        <fullName evidence="2">Uncharacterized protein</fullName>
    </submittedName>
</protein>
<dbReference type="Proteomes" id="UP001596241">
    <property type="component" value="Unassembled WGS sequence"/>
</dbReference>
<proteinExistence type="predicted"/>
<feature type="region of interest" description="Disordered" evidence="1">
    <location>
        <begin position="40"/>
        <end position="64"/>
    </location>
</feature>
<accession>A0ABW1FD70</accession>